<comment type="caution">
    <text evidence="1">The sequence shown here is derived from an EMBL/GenBank/DDBJ whole genome shotgun (WGS) entry which is preliminary data.</text>
</comment>
<dbReference type="EMBL" id="SIJK02000074">
    <property type="protein sequence ID" value="MBP1468526.1"/>
    <property type="molecule type" value="Genomic_DNA"/>
</dbReference>
<sequence>MLGADAEGMPIVKIYWGDLGVRLAWDGASLPGSAHLATAREQRIRPLLARIHQHDRWREVRRRSLWMPTHVVSKAAARARHRMSAEVVEFLGDALVYFAARGTTESPGPIVRRVLAGLEAAAATRSARGDEPLVVFSHSMGGQIIYDLVTHFLPALHPDGDLRIDFWAAASSQVGLFEELKLFAVSDFAHGPGAPVPAPDRRYLGHWWNVWDPDDFLSFSVRDIIAGADDMPYKSGLGAGMAHFGILRQPSFYQLFSERLQAALAAR</sequence>
<organism evidence="1 2">
    <name type="scientific">Candidatus Chloroploca mongolica</name>
    <dbReference type="NCBI Taxonomy" id="2528176"/>
    <lineage>
        <taxon>Bacteria</taxon>
        <taxon>Bacillati</taxon>
        <taxon>Chloroflexota</taxon>
        <taxon>Chloroflexia</taxon>
        <taxon>Chloroflexales</taxon>
        <taxon>Chloroflexineae</taxon>
        <taxon>Oscillochloridaceae</taxon>
        <taxon>Candidatus Chloroploca</taxon>
    </lineage>
</organism>
<accession>A0ABS4DGG3</accession>
<protein>
    <recommendedName>
        <fullName evidence="3">Alpha/beta hydrolase</fullName>
    </recommendedName>
</protein>
<proteinExistence type="predicted"/>
<dbReference type="SUPFAM" id="SSF53474">
    <property type="entry name" value="alpha/beta-Hydrolases"/>
    <property type="match status" value="1"/>
</dbReference>
<dbReference type="Proteomes" id="UP001193081">
    <property type="component" value="Unassembled WGS sequence"/>
</dbReference>
<reference evidence="1 2" key="1">
    <citation type="submission" date="2021-03" db="EMBL/GenBank/DDBJ databases">
        <authorList>
            <person name="Grouzdev D.S."/>
        </authorList>
    </citation>
    <scope>NUCLEOTIDE SEQUENCE [LARGE SCALE GENOMIC DNA]</scope>
    <source>
        <strain evidence="1 2">M50-1</strain>
    </source>
</reference>
<dbReference type="InterPro" id="IPR029058">
    <property type="entry name" value="AB_hydrolase_fold"/>
</dbReference>
<keyword evidence="2" id="KW-1185">Reference proteome</keyword>
<gene>
    <name evidence="1" type="ORF">EYB53_022630</name>
</gene>
<dbReference type="RefSeq" id="WP_135481380.1">
    <property type="nucleotide sequence ID" value="NZ_SIJK02000074.1"/>
</dbReference>
<name>A0ABS4DGG3_9CHLR</name>
<evidence type="ECO:0000313" key="1">
    <source>
        <dbReference type="EMBL" id="MBP1468526.1"/>
    </source>
</evidence>
<evidence type="ECO:0008006" key="3">
    <source>
        <dbReference type="Google" id="ProtNLM"/>
    </source>
</evidence>
<evidence type="ECO:0000313" key="2">
    <source>
        <dbReference type="Proteomes" id="UP001193081"/>
    </source>
</evidence>